<accession>A0A654TN89</accession>
<evidence type="ECO:0000313" key="3">
    <source>
        <dbReference type="Proteomes" id="UP000046947"/>
    </source>
</evidence>
<sequence length="182" mass="18531">MASVAKSRRAAGESVTGAASTSTTSPTRTRSTKALSARCSGTMRASGPAVDSANRLPSKRTSVSTSPRRVGLASVEPTTASRSACDPSGSVVAERFSSLTSPGVNAVPGRRSCAATTTSERSSSGLDRSAATPASMTSPAAAKRRARTVRVQSGRKNADIRLTRLGFREDSATPQTVGAAPC</sequence>
<proteinExistence type="predicted"/>
<reference evidence="2 3" key="1">
    <citation type="submission" date="2015-03" db="EMBL/GenBank/DDBJ databases">
        <authorList>
            <consortium name="Pathogen Informatics"/>
        </authorList>
    </citation>
    <scope>NUCLEOTIDE SEQUENCE [LARGE SCALE GENOMIC DNA]</scope>
    <source>
        <strain evidence="2 3">H09601792</strain>
    </source>
</reference>
<evidence type="ECO:0000256" key="1">
    <source>
        <dbReference type="SAM" id="MobiDB-lite"/>
    </source>
</evidence>
<protein>
    <submittedName>
        <fullName evidence="2">Uncharacterized protein</fullName>
    </submittedName>
</protein>
<organism evidence="2 3">
    <name type="scientific">Mycobacterium tuberculosis</name>
    <dbReference type="NCBI Taxonomy" id="1773"/>
    <lineage>
        <taxon>Bacteria</taxon>
        <taxon>Bacillati</taxon>
        <taxon>Actinomycetota</taxon>
        <taxon>Actinomycetes</taxon>
        <taxon>Mycobacteriales</taxon>
        <taxon>Mycobacteriaceae</taxon>
        <taxon>Mycobacterium</taxon>
        <taxon>Mycobacterium tuberculosis complex</taxon>
    </lineage>
</organism>
<dbReference type="Proteomes" id="UP000046947">
    <property type="component" value="Unassembled WGS sequence"/>
</dbReference>
<feature type="compositionally biased region" description="Low complexity" evidence="1">
    <location>
        <begin position="12"/>
        <end position="34"/>
    </location>
</feature>
<feature type="region of interest" description="Disordered" evidence="1">
    <location>
        <begin position="1"/>
        <end position="157"/>
    </location>
</feature>
<feature type="compositionally biased region" description="Low complexity" evidence="1">
    <location>
        <begin position="129"/>
        <end position="141"/>
    </location>
</feature>
<dbReference type="EMBL" id="CFOH01000365">
    <property type="protein sequence ID" value="CFE53709.1"/>
    <property type="molecule type" value="Genomic_DNA"/>
</dbReference>
<name>A0A654TN89_MYCTX</name>
<dbReference type="AlphaFoldDB" id="A0A654TN89"/>
<feature type="compositionally biased region" description="Polar residues" evidence="1">
    <location>
        <begin position="114"/>
        <end position="126"/>
    </location>
</feature>
<evidence type="ECO:0000313" key="2">
    <source>
        <dbReference type="EMBL" id="CFE53709.1"/>
    </source>
</evidence>
<gene>
    <name evidence="2" type="ORF">ERS007688_02277</name>
</gene>